<feature type="compositionally biased region" description="Low complexity" evidence="7">
    <location>
        <begin position="1420"/>
        <end position="1436"/>
    </location>
</feature>
<feature type="binding site" evidence="5">
    <location>
        <position position="1305"/>
    </location>
    <ligand>
        <name>Zn(2+)</name>
        <dbReference type="ChEBI" id="CHEBI:29105"/>
        <label>1</label>
    </ligand>
</feature>
<feature type="compositionally biased region" description="Low complexity" evidence="7">
    <location>
        <begin position="114"/>
        <end position="127"/>
    </location>
</feature>
<comment type="cofactor">
    <cofactor evidence="6">
        <name>a divalent metal cation</name>
        <dbReference type="ChEBI" id="CHEBI:60240"/>
    </cofactor>
    <text evidence="6">Binds 2 divalent metal cations per subunit. Site 1 may preferentially bind zinc ions, while site 2 has a preference for magnesium and/or manganese ions.</text>
</comment>
<evidence type="ECO:0000256" key="2">
    <source>
        <dbReference type="ARBA" id="ARBA00022801"/>
    </source>
</evidence>
<evidence type="ECO:0000256" key="6">
    <source>
        <dbReference type="RuleBase" id="RU363067"/>
    </source>
</evidence>
<feature type="domain" description="PDEase" evidence="9">
    <location>
        <begin position="1057"/>
        <end position="1399"/>
    </location>
</feature>
<dbReference type="SMART" id="SM00471">
    <property type="entry name" value="HDc"/>
    <property type="match status" value="1"/>
</dbReference>
<dbReference type="SUPFAM" id="SSF52047">
    <property type="entry name" value="RNI-like"/>
    <property type="match status" value="1"/>
</dbReference>
<dbReference type="GO" id="GO:0007165">
    <property type="term" value="P:signal transduction"/>
    <property type="evidence" value="ECO:0007669"/>
    <property type="project" value="InterPro"/>
</dbReference>
<evidence type="ECO:0000256" key="8">
    <source>
        <dbReference type="SAM" id="Phobius"/>
    </source>
</evidence>
<feature type="active site" description="Proton donor" evidence="3">
    <location>
        <position position="1136"/>
    </location>
</feature>
<organism evidence="10 11">
    <name type="scientific">Symbiodinium natans</name>
    <dbReference type="NCBI Taxonomy" id="878477"/>
    <lineage>
        <taxon>Eukaryota</taxon>
        <taxon>Sar</taxon>
        <taxon>Alveolata</taxon>
        <taxon>Dinophyceae</taxon>
        <taxon>Suessiales</taxon>
        <taxon>Symbiodiniaceae</taxon>
        <taxon>Symbiodinium</taxon>
    </lineage>
</organism>
<evidence type="ECO:0000256" key="7">
    <source>
        <dbReference type="SAM" id="MobiDB-lite"/>
    </source>
</evidence>
<gene>
    <name evidence="10" type="primary">PDE1A</name>
    <name evidence="10" type="ORF">SNAT2548_LOCUS32708</name>
</gene>
<dbReference type="InterPro" id="IPR023174">
    <property type="entry name" value="PDEase_CS"/>
</dbReference>
<dbReference type="EC" id="3.1.4.-" evidence="6"/>
<evidence type="ECO:0000313" key="11">
    <source>
        <dbReference type="Proteomes" id="UP000604046"/>
    </source>
</evidence>
<feature type="transmembrane region" description="Helical" evidence="8">
    <location>
        <begin position="940"/>
        <end position="961"/>
    </location>
</feature>
<feature type="binding site" evidence="4">
    <location>
        <begin position="1136"/>
        <end position="1140"/>
    </location>
    <ligand>
        <name>AMP</name>
        <dbReference type="ChEBI" id="CHEBI:456215"/>
    </ligand>
</feature>
<feature type="transmembrane region" description="Helical" evidence="8">
    <location>
        <begin position="635"/>
        <end position="655"/>
    </location>
</feature>
<comment type="caution">
    <text evidence="10">The sequence shown here is derived from an EMBL/GenBank/DDBJ whole genome shotgun (WGS) entry which is preliminary data.</text>
</comment>
<feature type="compositionally biased region" description="Low complexity" evidence="7">
    <location>
        <begin position="40"/>
        <end position="61"/>
    </location>
</feature>
<evidence type="ECO:0000259" key="9">
    <source>
        <dbReference type="PROSITE" id="PS51845"/>
    </source>
</evidence>
<feature type="compositionally biased region" description="Gly residues" evidence="7">
    <location>
        <begin position="1455"/>
        <end position="1473"/>
    </location>
</feature>
<dbReference type="SUPFAM" id="SSF109604">
    <property type="entry name" value="HD-domain/PDEase-like"/>
    <property type="match status" value="1"/>
</dbReference>
<sequence length="1567" mass="173510">MDPAAAPEAPEVPEEDGGKKDDESDYGDDDGLSWSGPWNAASEAYASAAVDADAEAAPDAQEQPEDSVVTDPYAVAESDPYEMFSEDEVEAPDLTTSEPKAAAPEDAQKRPAELSKPSPKPSAAPDLKGSKGSQEGPLGRPAKAQRTEAPAAEPQLTQPAPLPLKQLAEVLQVPPASEAELPVWTPSWLQETSEGEAALTDHLAQVPERELVDKDILDEVLSWDERCVIVRQGQVHIELQRRKPPMDNAALLRFCDWLDEQMPLVVSHFPYVKKSGAYVDLSDNEIGTDGLDKLFQVLRGHRVPCVVLKAYRNSVDDSFVDTLVEYLYTQPEAFPMHGIHISHNNISDKGAFRLIRAAAQCGHYPRLTTRLPLWLRLEVNALINPQKVISDANDEGFTVCLMQDGLCSREKCDHYSGVHVQLPYFLNQPAKAFSMLPSIALRCWVAEFLMPAGLRQCGAVRRESEAADLGGTLQLQPGHPGSQGFISGWTSRWDVWLVLSGSEGKGNFTSSRLADSSAAWSVADEGALVAEKVLKACLNLDDGALSWVMSQILAKKGPLVQDQVMGHEDEVPTESRHQSHGGAAATKGAFAWAQDSEEKLASANGQRAAWDGNSFNHYGTWAKISDVLRPVVDSFSFQTFIVFWVVVALFGGDLATVTELPDEPGLFLLDLMMSIATVVFCIEMALNCLARMHIYPLSFFFAMDFIGTLSMAFEISFLLGNQAQMQETQDGFDAVLMRTARAAKIGARIGRLSKLMKYVSYRVTRHHGVLSTDKPAEAKVLSTKLMLTLSTTVSMLTIVLVFTLPLFSIGQYPQQDLSMKTWVEELEYTFSETVAMQLGGLNSSSLFQEKVEKLVNFYSTQSYKPFRLEGFGEEVMLENLTMTVLGASLVTGTVPARISSIFRVSVDRCMVQRAACQTDSLPSIFFDFRSPEQVESAEDIGLMVFVIGLMLVVSLILSHTLDRLLVQPMDRMLYMVKSMAADLLNQFGLDDNLEEEGEMAETALIEEIFKKFARLANLAAVRNVLTEEHLAGMDTDARAVLVDVMHLQVHNSMHNVSAVANMSEPSFAKLPVSETVFSSFELDVLELPVEQNQQVVVHMLFDSLIGRVTGRMLAHPDTFNKFHSVVYSNYNSLPYHNYFHAVDVTYTVHRIMDITRTDTWLSNVEQYALLLAALCHDVGHQGKTNPFLVEMQHPLARVYNDKSPLENMHAAKLFEIAANEDTDVFNRLDKDARKTARKVCISTILHTDNAEHFEMVREVSKIYELTSDLCDGQAAQIDELDMNYVEQVLSKNSMFFMEMFLHFADVSNPLKPFKICHAWAWRVLEEFFNQGDTEKELGLPVGMLNDRDKINRPGSQHGFINFMVAPFVLNAVKVFPGLHPVYTQMGENLEQWRHMWVAEVKPSEEADASAWPLLELGHSAGESTAAPPAPSPELAGQHGNGYESQQEWWPRGRGRGGWNGGKGGGRWAGGCGGGRGRMWQGKTLVSKVRKDVKLPEGQGDLGFQWRHVGDGNAPRLTSVARSSIVGSVAKAGDCLLRVNGLDMAMMTERQITDLLKQRPLELRFGDE</sequence>
<dbReference type="InterPro" id="IPR002073">
    <property type="entry name" value="PDEase_catalytic_dom"/>
</dbReference>
<keyword evidence="1 5" id="KW-0479">Metal-binding</keyword>
<feature type="binding site" evidence="5">
    <location>
        <position position="1177"/>
    </location>
    <ligand>
        <name>Zn(2+)</name>
        <dbReference type="ChEBI" id="CHEBI:29105"/>
        <label>2</label>
    </ligand>
</feature>
<dbReference type="InterPro" id="IPR036971">
    <property type="entry name" value="PDEase_catalytic_dom_sf"/>
</dbReference>
<evidence type="ECO:0000256" key="4">
    <source>
        <dbReference type="PIRSR" id="PIRSR623088-2"/>
    </source>
</evidence>
<dbReference type="EMBL" id="CAJNDS010002723">
    <property type="protein sequence ID" value="CAE7573603.1"/>
    <property type="molecule type" value="Genomic_DNA"/>
</dbReference>
<dbReference type="Gene3D" id="1.10.1300.10">
    <property type="entry name" value="3'5'-cyclic nucleotide phosphodiesterase, catalytic domain"/>
    <property type="match status" value="1"/>
</dbReference>
<dbReference type="InterPro" id="IPR023088">
    <property type="entry name" value="PDEase"/>
</dbReference>
<keyword evidence="8" id="KW-0472">Membrane</keyword>
<feature type="binding site" evidence="5">
    <location>
        <position position="1177"/>
    </location>
    <ligand>
        <name>Zn(2+)</name>
        <dbReference type="ChEBI" id="CHEBI:29105"/>
        <label>1</label>
    </ligand>
</feature>
<comment type="similarity">
    <text evidence="6">Belongs to the cyclic nucleotide phosphodiesterase family.</text>
</comment>
<feature type="transmembrane region" description="Helical" evidence="8">
    <location>
        <begin position="785"/>
        <end position="809"/>
    </location>
</feature>
<feature type="binding site" evidence="5">
    <location>
        <position position="1140"/>
    </location>
    <ligand>
        <name>Zn(2+)</name>
        <dbReference type="ChEBI" id="CHEBI:29105"/>
        <label>1</label>
    </ligand>
</feature>
<name>A0A812UMY9_9DINO</name>
<evidence type="ECO:0000256" key="1">
    <source>
        <dbReference type="ARBA" id="ARBA00022723"/>
    </source>
</evidence>
<dbReference type="InterPro" id="IPR032675">
    <property type="entry name" value="LRR_dom_sf"/>
</dbReference>
<keyword evidence="11" id="KW-1185">Reference proteome</keyword>
<dbReference type="GO" id="GO:0004114">
    <property type="term" value="F:3',5'-cyclic-nucleotide phosphodiesterase activity"/>
    <property type="evidence" value="ECO:0007669"/>
    <property type="project" value="InterPro"/>
</dbReference>
<feature type="binding site" evidence="4">
    <location>
        <position position="1305"/>
    </location>
    <ligand>
        <name>AMP</name>
        <dbReference type="ChEBI" id="CHEBI:456215"/>
    </ligand>
</feature>
<dbReference type="PROSITE" id="PS51845">
    <property type="entry name" value="PDEASE_I_2"/>
    <property type="match status" value="1"/>
</dbReference>
<feature type="region of interest" description="Disordered" evidence="7">
    <location>
        <begin position="1420"/>
        <end position="1473"/>
    </location>
</feature>
<feature type="transmembrane region" description="Helical" evidence="8">
    <location>
        <begin position="667"/>
        <end position="686"/>
    </location>
</feature>
<evidence type="ECO:0000256" key="3">
    <source>
        <dbReference type="PIRSR" id="PIRSR623088-1"/>
    </source>
</evidence>
<feature type="binding site" evidence="5">
    <location>
        <position position="1176"/>
    </location>
    <ligand>
        <name>Zn(2+)</name>
        <dbReference type="ChEBI" id="CHEBI:29105"/>
        <label>1</label>
    </ligand>
</feature>
<dbReference type="CDD" id="cd00077">
    <property type="entry name" value="HDc"/>
    <property type="match status" value="1"/>
</dbReference>
<dbReference type="PANTHER" id="PTHR11347">
    <property type="entry name" value="CYCLIC NUCLEOTIDE PHOSPHODIESTERASE"/>
    <property type="match status" value="1"/>
</dbReference>
<dbReference type="PROSITE" id="PS00126">
    <property type="entry name" value="PDEASE_I_1"/>
    <property type="match status" value="1"/>
</dbReference>
<protein>
    <recommendedName>
        <fullName evidence="6">Phosphodiesterase</fullName>
        <ecNumber evidence="6">3.1.4.-</ecNumber>
    </recommendedName>
</protein>
<feature type="transmembrane region" description="Helical" evidence="8">
    <location>
        <begin position="698"/>
        <end position="719"/>
    </location>
</feature>
<feature type="binding site" evidence="4">
    <location>
        <position position="1356"/>
    </location>
    <ligand>
        <name>AMP</name>
        <dbReference type="ChEBI" id="CHEBI:456215"/>
    </ligand>
</feature>
<feature type="region of interest" description="Disordered" evidence="7">
    <location>
        <begin position="1"/>
        <end position="160"/>
    </location>
</feature>
<evidence type="ECO:0000313" key="10">
    <source>
        <dbReference type="EMBL" id="CAE7573603.1"/>
    </source>
</evidence>
<keyword evidence="8" id="KW-0812">Transmembrane</keyword>
<keyword evidence="8" id="KW-1133">Transmembrane helix</keyword>
<dbReference type="Gene3D" id="3.80.10.10">
    <property type="entry name" value="Ribonuclease Inhibitor"/>
    <property type="match status" value="1"/>
</dbReference>
<dbReference type="InterPro" id="IPR003607">
    <property type="entry name" value="HD/PDEase_dom"/>
</dbReference>
<evidence type="ECO:0000256" key="5">
    <source>
        <dbReference type="PIRSR" id="PIRSR623088-3"/>
    </source>
</evidence>
<dbReference type="OrthoDB" id="68317at2759"/>
<proteinExistence type="inferred from homology"/>
<dbReference type="GO" id="GO:0046872">
    <property type="term" value="F:metal ion binding"/>
    <property type="evidence" value="ECO:0007669"/>
    <property type="project" value="UniProtKB-KW"/>
</dbReference>
<dbReference type="Pfam" id="PF00233">
    <property type="entry name" value="PDEase_I"/>
    <property type="match status" value="1"/>
</dbReference>
<accession>A0A812UMY9</accession>
<feature type="binding site" evidence="4">
    <location>
        <position position="1177"/>
    </location>
    <ligand>
        <name>AMP</name>
        <dbReference type="ChEBI" id="CHEBI:456215"/>
    </ligand>
</feature>
<keyword evidence="2 6" id="KW-0378">Hydrolase</keyword>
<reference evidence="10" key="1">
    <citation type="submission" date="2021-02" db="EMBL/GenBank/DDBJ databases">
        <authorList>
            <person name="Dougan E. K."/>
            <person name="Rhodes N."/>
            <person name="Thang M."/>
            <person name="Chan C."/>
        </authorList>
    </citation>
    <scope>NUCLEOTIDE SEQUENCE</scope>
</reference>
<dbReference type="PRINTS" id="PR00387">
    <property type="entry name" value="PDIESTERASE1"/>
</dbReference>
<dbReference type="Proteomes" id="UP000604046">
    <property type="component" value="Unassembled WGS sequence"/>
</dbReference>